<dbReference type="PANTHER" id="PTHR45745:SF1">
    <property type="entry name" value="PHOSPHOGLUCOMUTASE 2B-RELATED"/>
    <property type="match status" value="1"/>
</dbReference>
<dbReference type="GO" id="GO:0000287">
    <property type="term" value="F:magnesium ion binding"/>
    <property type="evidence" value="ECO:0007669"/>
    <property type="project" value="InterPro"/>
</dbReference>
<dbReference type="InterPro" id="IPR005844">
    <property type="entry name" value="A-D-PHexomutase_a/b/a-I"/>
</dbReference>
<dbReference type="SUPFAM" id="SSF53738">
    <property type="entry name" value="Phosphoglucomutase, first 3 domains"/>
    <property type="match status" value="3"/>
</dbReference>
<dbReference type="SUPFAM" id="SSF55957">
    <property type="entry name" value="Phosphoglucomutase, C-terminal domain"/>
    <property type="match status" value="1"/>
</dbReference>
<feature type="domain" description="Alpha-D-phosphohexomutase alpha/beta/alpha" evidence="11">
    <location>
        <begin position="324"/>
        <end position="451"/>
    </location>
</feature>
<keyword evidence="6" id="KW-0413">Isomerase</keyword>
<evidence type="ECO:0000259" key="11">
    <source>
        <dbReference type="Pfam" id="PF02880"/>
    </source>
</evidence>
<evidence type="ECO:0000313" key="12">
    <source>
        <dbReference type="EMBL" id="HDP78720.1"/>
    </source>
</evidence>
<dbReference type="InterPro" id="IPR005845">
    <property type="entry name" value="A-D-PHexomutase_a/b/a-II"/>
</dbReference>
<gene>
    <name evidence="12" type="ORF">ENN47_11185</name>
</gene>
<feature type="domain" description="Alpha-D-phosphohexomutase alpha/beta/alpha" evidence="9">
    <location>
        <begin position="43"/>
        <end position="180"/>
    </location>
</feature>
<dbReference type="AlphaFoldDB" id="A0A7C1GUH7"/>
<sequence>MDYKSSYQRWLDSPVIDEATRIELLSIAENETEIKERFYKELEFGTAGLRGKLGAGDNRMNKYTVARATQGLANLILSGNPEYKQRGVVIAHDSRHMSRAFAEIAASVLTANGIKVYLFDDIRPTPLLSFSVLQLSTISGIMITASHNPKEYNGYKLYWEDGAQVLSDIADRVYEEMRSTELFVGPKMIELDAARNEGLLVEVGEELDDLYISKVLSLTLRDSEEELDKSIRIVYTPLNGTGNIPVRRVLRERGFKNVFVVPEQEEPDPDFSTVGYPNPEDTKAFTLAREVGQEKRADILLATDPDADRLAVMVRGNDDFVPLNGNQTGALLVNYLLLSMKEKSSLPIDGFIVKSIVTGDMAKTIAESYGVKTYETLTGFKNICGKALDVEERREGKFIFGYEESIGYVAGNFVRDKDAVSSSMLLCEMAAYFLKKGKTLLNVLDELFVEYGVFAEKQISLVLEGVEGQKRVSKIMKEYRKEYPAEIGNSKIVKYIDFLSATDNDILNGMAVETGIPVSDAIKFQFSDGSWYAIRPSGTEPKLKIYIYTRAKNRDEASAKLSSIEKSVLDKIRSI</sequence>
<evidence type="ECO:0000256" key="7">
    <source>
        <dbReference type="RuleBase" id="RU004326"/>
    </source>
</evidence>
<proteinExistence type="inferred from homology"/>
<comment type="cofactor">
    <cofactor evidence="1">
        <name>Mg(2+)</name>
        <dbReference type="ChEBI" id="CHEBI:18420"/>
    </cofactor>
</comment>
<dbReference type="Gene3D" id="3.30.310.50">
    <property type="entry name" value="Alpha-D-phosphohexomutase, C-terminal domain"/>
    <property type="match status" value="1"/>
</dbReference>
<dbReference type="InterPro" id="IPR005843">
    <property type="entry name" value="A-D-PHexomutase_C"/>
</dbReference>
<dbReference type="Pfam" id="PF02878">
    <property type="entry name" value="PGM_PMM_I"/>
    <property type="match status" value="1"/>
</dbReference>
<dbReference type="GO" id="GO:0005975">
    <property type="term" value="P:carbohydrate metabolic process"/>
    <property type="evidence" value="ECO:0007669"/>
    <property type="project" value="InterPro"/>
</dbReference>
<reference evidence="12" key="1">
    <citation type="journal article" date="2020" name="mSystems">
        <title>Genome- and Community-Level Interaction Insights into Carbon Utilization and Element Cycling Functions of Hydrothermarchaeota in Hydrothermal Sediment.</title>
        <authorList>
            <person name="Zhou Z."/>
            <person name="Liu Y."/>
            <person name="Xu W."/>
            <person name="Pan J."/>
            <person name="Luo Z.H."/>
            <person name="Li M."/>
        </authorList>
    </citation>
    <scope>NUCLEOTIDE SEQUENCE [LARGE SCALE GENOMIC DNA]</scope>
    <source>
        <strain evidence="12">SpSt-1179</strain>
    </source>
</reference>
<dbReference type="PROSITE" id="PS00710">
    <property type="entry name" value="PGM_PMM"/>
    <property type="match status" value="1"/>
</dbReference>
<dbReference type="GO" id="GO:0008973">
    <property type="term" value="F:phosphopentomutase activity"/>
    <property type="evidence" value="ECO:0007669"/>
    <property type="project" value="TreeGrafter"/>
</dbReference>
<dbReference type="GO" id="GO:0006166">
    <property type="term" value="P:purine ribonucleoside salvage"/>
    <property type="evidence" value="ECO:0007669"/>
    <property type="project" value="TreeGrafter"/>
</dbReference>
<dbReference type="InterPro" id="IPR016055">
    <property type="entry name" value="A-D-PHexomutase_a/b/a-I/II/III"/>
</dbReference>
<dbReference type="InterPro" id="IPR036900">
    <property type="entry name" value="A-D-PHexomutase_C_sf"/>
</dbReference>
<dbReference type="Pfam" id="PF02880">
    <property type="entry name" value="PGM_PMM_III"/>
    <property type="match status" value="1"/>
</dbReference>
<evidence type="ECO:0000259" key="9">
    <source>
        <dbReference type="Pfam" id="PF02878"/>
    </source>
</evidence>
<dbReference type="InterPro" id="IPR005841">
    <property type="entry name" value="Alpha-D-phosphohexomutase_SF"/>
</dbReference>
<dbReference type="Pfam" id="PF02879">
    <property type="entry name" value="PGM_PMM_II"/>
    <property type="match status" value="1"/>
</dbReference>
<dbReference type="EMBL" id="DSBT01000344">
    <property type="protein sequence ID" value="HDP78720.1"/>
    <property type="molecule type" value="Genomic_DNA"/>
</dbReference>
<keyword evidence="3" id="KW-0597">Phosphoprotein</keyword>
<dbReference type="Proteomes" id="UP000886198">
    <property type="component" value="Unassembled WGS sequence"/>
</dbReference>
<evidence type="ECO:0000256" key="6">
    <source>
        <dbReference type="ARBA" id="ARBA00023235"/>
    </source>
</evidence>
<dbReference type="PANTHER" id="PTHR45745">
    <property type="entry name" value="PHOSPHOMANNOMUTASE 45A"/>
    <property type="match status" value="1"/>
</dbReference>
<name>A0A7C1GUH7_9BACT</name>
<dbReference type="InterPro" id="IPR016066">
    <property type="entry name" value="A-D-PHexomutase_CS"/>
</dbReference>
<dbReference type="Gene3D" id="3.40.120.10">
    <property type="entry name" value="Alpha-D-Glucose-1,6-Bisphosphate, subunit A, domain 3"/>
    <property type="match status" value="3"/>
</dbReference>
<protein>
    <submittedName>
        <fullName evidence="12">Phospho-sugar mutase</fullName>
    </submittedName>
</protein>
<feature type="domain" description="Alpha-D-phosphohexomutase C-terminal" evidence="8">
    <location>
        <begin position="510"/>
        <end position="547"/>
    </location>
</feature>
<evidence type="ECO:0000256" key="2">
    <source>
        <dbReference type="ARBA" id="ARBA00010231"/>
    </source>
</evidence>
<keyword evidence="4 7" id="KW-0479">Metal-binding</keyword>
<dbReference type="PRINTS" id="PR00509">
    <property type="entry name" value="PGMPMM"/>
</dbReference>
<evidence type="ECO:0000259" key="8">
    <source>
        <dbReference type="Pfam" id="PF00408"/>
    </source>
</evidence>
<evidence type="ECO:0000256" key="3">
    <source>
        <dbReference type="ARBA" id="ARBA00022553"/>
    </source>
</evidence>
<comment type="similarity">
    <text evidence="2 7">Belongs to the phosphohexose mutase family.</text>
</comment>
<dbReference type="InterPro" id="IPR005846">
    <property type="entry name" value="A-D-PHexomutase_a/b/a-III"/>
</dbReference>
<evidence type="ECO:0000259" key="10">
    <source>
        <dbReference type="Pfam" id="PF02879"/>
    </source>
</evidence>
<dbReference type="CDD" id="cd05799">
    <property type="entry name" value="PGM2"/>
    <property type="match status" value="1"/>
</dbReference>
<keyword evidence="5 7" id="KW-0460">Magnesium</keyword>
<evidence type="ECO:0000256" key="5">
    <source>
        <dbReference type="ARBA" id="ARBA00022842"/>
    </source>
</evidence>
<comment type="caution">
    <text evidence="12">The sequence shown here is derived from an EMBL/GenBank/DDBJ whole genome shotgun (WGS) entry which is preliminary data.</text>
</comment>
<accession>A0A7C1GUH7</accession>
<dbReference type="Pfam" id="PF00408">
    <property type="entry name" value="PGM_PMM_IV"/>
    <property type="match status" value="1"/>
</dbReference>
<evidence type="ECO:0000256" key="1">
    <source>
        <dbReference type="ARBA" id="ARBA00001946"/>
    </source>
</evidence>
<organism evidence="12">
    <name type="scientific">Mesotoga infera</name>
    <dbReference type="NCBI Taxonomy" id="1236046"/>
    <lineage>
        <taxon>Bacteria</taxon>
        <taxon>Thermotogati</taxon>
        <taxon>Thermotogota</taxon>
        <taxon>Thermotogae</taxon>
        <taxon>Kosmotogales</taxon>
        <taxon>Kosmotogaceae</taxon>
        <taxon>Mesotoga</taxon>
    </lineage>
</organism>
<feature type="domain" description="Alpha-D-phosphohexomutase alpha/beta/alpha" evidence="10">
    <location>
        <begin position="211"/>
        <end position="313"/>
    </location>
</feature>
<evidence type="ECO:0000256" key="4">
    <source>
        <dbReference type="ARBA" id="ARBA00022723"/>
    </source>
</evidence>